<comment type="caution">
    <text evidence="1">The sequence shown here is derived from an EMBL/GenBank/DDBJ whole genome shotgun (WGS) entry which is preliminary data.</text>
</comment>
<proteinExistence type="predicted"/>
<dbReference type="EMBL" id="FNEW01000001">
    <property type="protein sequence ID" value="SDJ24315.1"/>
    <property type="molecule type" value="Genomic_DNA"/>
</dbReference>
<gene>
    <name evidence="1" type="ORF">SAMN05428983_0792</name>
</gene>
<name>A0A7Z7BHA4_9HYPH</name>
<protein>
    <submittedName>
        <fullName evidence="1">Uncharacterized protein</fullName>
    </submittedName>
</protein>
<dbReference type="AlphaFoldDB" id="A0A7Z7BHA4"/>
<dbReference type="Proteomes" id="UP000198917">
    <property type="component" value="Unassembled WGS sequence"/>
</dbReference>
<organism evidence="1 2">
    <name type="scientific">Agrobacterium fabrum</name>
    <dbReference type="NCBI Taxonomy" id="1176649"/>
    <lineage>
        <taxon>Bacteria</taxon>
        <taxon>Pseudomonadati</taxon>
        <taxon>Pseudomonadota</taxon>
        <taxon>Alphaproteobacteria</taxon>
        <taxon>Hyphomicrobiales</taxon>
        <taxon>Rhizobiaceae</taxon>
        <taxon>Rhizobium/Agrobacterium group</taxon>
        <taxon>Agrobacterium</taxon>
        <taxon>Agrobacterium tumefaciens complex</taxon>
    </lineage>
</organism>
<sequence length="65" mass="7030">MSRTWTIDDASADLPSLLEAARTSSQYIVVPEGRFEVSFSEASGRSLKDALNEEGALKPGDIDDL</sequence>
<evidence type="ECO:0000313" key="2">
    <source>
        <dbReference type="Proteomes" id="UP000198917"/>
    </source>
</evidence>
<reference evidence="1 2" key="1">
    <citation type="submission" date="2016-10" db="EMBL/GenBank/DDBJ databases">
        <authorList>
            <person name="Varghese N."/>
            <person name="Submissions S."/>
        </authorList>
    </citation>
    <scope>NUCLEOTIDE SEQUENCE [LARGE SCALE GENOMIC DNA]</scope>
    <source>
        <strain evidence="1 2">PDC82</strain>
    </source>
</reference>
<evidence type="ECO:0000313" key="1">
    <source>
        <dbReference type="EMBL" id="SDJ24315.1"/>
    </source>
</evidence>
<accession>A0A7Z7BHA4</accession>